<dbReference type="InterPro" id="IPR011989">
    <property type="entry name" value="ARM-like"/>
</dbReference>
<keyword evidence="2" id="KW-0605">Phycobilisome</keyword>
<evidence type="ECO:0000256" key="3">
    <source>
        <dbReference type="SAM" id="Phobius"/>
    </source>
</evidence>
<gene>
    <name evidence="4" type="ORF">NIES2135_15650</name>
</gene>
<dbReference type="Gene3D" id="1.25.10.10">
    <property type="entry name" value="Leucine-rich Repeat Variant"/>
    <property type="match status" value="2"/>
</dbReference>
<dbReference type="Gene3D" id="1.25.10.20">
    <property type="entry name" value="Vitellinogen, superhelical"/>
    <property type="match status" value="2"/>
</dbReference>
<dbReference type="GO" id="GO:0016829">
    <property type="term" value="F:lyase activity"/>
    <property type="evidence" value="ECO:0007669"/>
    <property type="project" value="UniProtKB-KW"/>
</dbReference>
<dbReference type="PANTHER" id="PTHR12697:SF5">
    <property type="entry name" value="DEOXYHYPUSINE HYDROXYLASE"/>
    <property type="match status" value="1"/>
</dbReference>
<sequence length="1084" mass="121038">MHRKIDRFLSRFRFHVHRSAPLICLLALLFSLSSWVAVGTATEKPKEKLKEWHINGILAALEDSYPGVKEKAFEAFSGLNAENLKLFPKQSEEIRKRAIDIFKNGKEDPDVRGNAAEALGSAGKTNDTAVQVLTDVLKNSEERFLIRSAAAEALGNAGKTNDTAVQVLTDVFKNRKEDSDVRGCVAEALVNAGKADDTVVQFLVDILGNSEENFLIRSRAAEALVNAGKADDTVVQFLTDILRNSEANFLIRSNAARGLGNVGKTNNTAVQVFTDFLKNGKEDILIRINAVEGLGNAGKTNNTAVQVLTDILKNGKEDSLIRRPVAKALINAGKTNDTVAQVLTDILKNSKEDSKIRIGAASALIDAGKSEELAVQVLTDIFKNSKEDSKIRIDAVLALGNAGKTNSTVVQVLTDILKNSKEDSDLRIGAAWALIDAGKSEELAEQVLTDILKNSKEDSDLRIGAVLGLRKLRPLALSEIFVFIEQTHDRHSRDFDKARFAAYFYSGDSSVTKTLLKWIGSPKRDSIPTKLDHDEAKKTMEVFATAWKPSEGFTESRAELARAIATVISQGNWNLRDALLLEQHYKNLKDANFTEANTVKTAIDSLTLWKYLNQARNIIAAHLLFWAALIFAYPKYTWVQAIFFWNPWVRKIGGVGYVGFLLAWVPFLRRKLFEPFKVSLLADARLSNFDPKAYFPESNVNLVGSRHSAPLNKAIPRIQGQIILEGSSGLGKSLFLRHLAQQSDRIVVFLPARKCENGVIEAIQAKLHGQAQDAEFLKNLIYSGAIDICIDGLNEVSADTRAKISQFVESYFKGNIILTTQPIEWIAPTTAKIYELQPLENTQIETFLLSRQAIVAPNNESDYIKSCREYLTQALDSQQFSEELAATQRILSNPMDLTIVAQMIALGKTPDLFGLQKQQYELMAEDYRDRWNQDFPLKKFSEALYQLRLNDEKAIPADEFLHELLSMEDEKYKMVISRQWKDPQGEAKQEWSCRHDKIMEFFIVQTFLGDTETAQNRLIDHMGDSRFRGVYFLLATLLPLEEAADLREKLILYAAQSKDHTVSDIFVQLFYTRATLTAAAATST</sequence>
<dbReference type="EMBL" id="AP018203">
    <property type="protein sequence ID" value="BAY54747.1"/>
    <property type="molecule type" value="Genomic_DNA"/>
</dbReference>
<keyword evidence="3" id="KW-0472">Membrane</keyword>
<keyword evidence="4" id="KW-0456">Lyase</keyword>
<dbReference type="SUPFAM" id="SSF48371">
    <property type="entry name" value="ARM repeat"/>
    <property type="match status" value="1"/>
</dbReference>
<accession>A0A1Z4JE44</accession>
<dbReference type="InterPro" id="IPR011030">
    <property type="entry name" value="Lipovitellin_superhlx_dom"/>
</dbReference>
<proteinExistence type="predicted"/>
<dbReference type="GO" id="GO:0030089">
    <property type="term" value="C:phycobilisome"/>
    <property type="evidence" value="ECO:0007669"/>
    <property type="project" value="UniProtKB-KW"/>
</dbReference>
<keyword evidence="1" id="KW-0042">Antenna complex</keyword>
<feature type="transmembrane region" description="Helical" evidence="3">
    <location>
        <begin position="618"/>
        <end position="636"/>
    </location>
</feature>
<feature type="transmembrane region" description="Helical" evidence="3">
    <location>
        <begin position="648"/>
        <end position="667"/>
    </location>
</feature>
<keyword evidence="5" id="KW-1185">Reference proteome</keyword>
<dbReference type="SUPFAM" id="SSF52540">
    <property type="entry name" value="P-loop containing nucleoside triphosphate hydrolases"/>
    <property type="match status" value="1"/>
</dbReference>
<dbReference type="Proteomes" id="UP000217895">
    <property type="component" value="Chromosome"/>
</dbReference>
<evidence type="ECO:0000313" key="4">
    <source>
        <dbReference type="EMBL" id="BAY54747.1"/>
    </source>
</evidence>
<dbReference type="PANTHER" id="PTHR12697">
    <property type="entry name" value="PBS LYASE HEAT-LIKE PROTEIN"/>
    <property type="match status" value="1"/>
</dbReference>
<evidence type="ECO:0000256" key="2">
    <source>
        <dbReference type="ARBA" id="ARBA00022738"/>
    </source>
</evidence>
<dbReference type="AlphaFoldDB" id="A0A1Z4JE44"/>
<dbReference type="GO" id="GO:0016491">
    <property type="term" value="F:oxidoreductase activity"/>
    <property type="evidence" value="ECO:0007669"/>
    <property type="project" value="TreeGrafter"/>
</dbReference>
<keyword evidence="3" id="KW-0812">Transmembrane</keyword>
<name>A0A1Z4JE44_LEPBY</name>
<dbReference type="InterPro" id="IPR016024">
    <property type="entry name" value="ARM-type_fold"/>
</dbReference>
<dbReference type="Pfam" id="PF13646">
    <property type="entry name" value="HEAT_2"/>
    <property type="match status" value="3"/>
</dbReference>
<evidence type="ECO:0000313" key="5">
    <source>
        <dbReference type="Proteomes" id="UP000217895"/>
    </source>
</evidence>
<reference evidence="4 5" key="1">
    <citation type="submission" date="2017-06" db="EMBL/GenBank/DDBJ databases">
        <title>Genome sequencing of cyanobaciteial culture collection at National Institute for Environmental Studies (NIES).</title>
        <authorList>
            <person name="Hirose Y."/>
            <person name="Shimura Y."/>
            <person name="Fujisawa T."/>
            <person name="Nakamura Y."/>
            <person name="Kawachi M."/>
        </authorList>
    </citation>
    <scope>NUCLEOTIDE SEQUENCE [LARGE SCALE GENOMIC DNA]</scope>
    <source>
        <strain evidence="4 5">NIES-2135</strain>
    </source>
</reference>
<evidence type="ECO:0000256" key="1">
    <source>
        <dbReference type="ARBA" id="ARBA00022549"/>
    </source>
</evidence>
<dbReference type="SMART" id="SM00567">
    <property type="entry name" value="EZ_HEAT"/>
    <property type="match status" value="8"/>
</dbReference>
<keyword evidence="3" id="KW-1133">Transmembrane helix</keyword>
<protein>
    <submittedName>
        <fullName evidence="4">HEAT repeat-containing PBS lyase</fullName>
    </submittedName>
</protein>
<dbReference type="InterPro" id="IPR004155">
    <property type="entry name" value="PBS_lyase_HEAT"/>
</dbReference>
<dbReference type="Gene3D" id="3.40.50.300">
    <property type="entry name" value="P-loop containing nucleotide triphosphate hydrolases"/>
    <property type="match status" value="1"/>
</dbReference>
<dbReference type="InterPro" id="IPR027417">
    <property type="entry name" value="P-loop_NTPase"/>
</dbReference>
<organism evidence="4 5">
    <name type="scientific">Leptolyngbya boryana NIES-2135</name>
    <dbReference type="NCBI Taxonomy" id="1973484"/>
    <lineage>
        <taxon>Bacteria</taxon>
        <taxon>Bacillati</taxon>
        <taxon>Cyanobacteriota</taxon>
        <taxon>Cyanophyceae</taxon>
        <taxon>Leptolyngbyales</taxon>
        <taxon>Leptolyngbyaceae</taxon>
        <taxon>Leptolyngbya group</taxon>
        <taxon>Leptolyngbya</taxon>
    </lineage>
</organism>